<comment type="catalytic activity">
    <reaction evidence="8">
        <text>a ubiquinone + NADH + 5 H(+)(in) = a ubiquinol + NAD(+) + 4 H(+)(out)</text>
        <dbReference type="Rhea" id="RHEA:29091"/>
        <dbReference type="Rhea" id="RHEA-COMP:9565"/>
        <dbReference type="Rhea" id="RHEA-COMP:9566"/>
        <dbReference type="ChEBI" id="CHEBI:15378"/>
        <dbReference type="ChEBI" id="CHEBI:16389"/>
        <dbReference type="ChEBI" id="CHEBI:17976"/>
        <dbReference type="ChEBI" id="CHEBI:57540"/>
        <dbReference type="ChEBI" id="CHEBI:57945"/>
        <dbReference type="EC" id="7.1.1.2"/>
    </reaction>
</comment>
<feature type="transmembrane region" description="Helical" evidence="9">
    <location>
        <begin position="143"/>
        <end position="164"/>
    </location>
</feature>
<gene>
    <name evidence="10" type="primary">nad1</name>
</gene>
<dbReference type="AlphaFoldDB" id="A0A7L7RYC5"/>
<feature type="transmembrane region" description="Helical" evidence="9">
    <location>
        <begin position="47"/>
        <end position="64"/>
    </location>
</feature>
<evidence type="ECO:0000256" key="5">
    <source>
        <dbReference type="ARBA" id="ARBA00022989"/>
    </source>
</evidence>
<dbReference type="GO" id="GO:0009060">
    <property type="term" value="P:aerobic respiration"/>
    <property type="evidence" value="ECO:0007669"/>
    <property type="project" value="TreeGrafter"/>
</dbReference>
<feature type="transmembrane region" description="Helical" evidence="9">
    <location>
        <begin position="110"/>
        <end position="131"/>
    </location>
</feature>
<dbReference type="PROSITE" id="PS00668">
    <property type="entry name" value="COMPLEX1_ND1_2"/>
    <property type="match status" value="1"/>
</dbReference>
<keyword evidence="4 7" id="KW-0812">Transmembrane</keyword>
<feature type="transmembrane region" description="Helical" evidence="9">
    <location>
        <begin position="7"/>
        <end position="27"/>
    </location>
</feature>
<organism evidence="10">
    <name type="scientific">Prosthogonimus cuneatus</name>
    <dbReference type="NCBI Taxonomy" id="232414"/>
    <lineage>
        <taxon>Eukaryota</taxon>
        <taxon>Metazoa</taxon>
        <taxon>Spiralia</taxon>
        <taxon>Lophotrochozoa</taxon>
        <taxon>Platyhelminthes</taxon>
        <taxon>Trematoda</taxon>
        <taxon>Digenea</taxon>
        <taxon>Plagiorchiida</taxon>
        <taxon>Xiphidiata</taxon>
        <taxon>Microphalloidea</taxon>
        <taxon>Prosthogonimidae</taxon>
        <taxon>Prosthogonimus</taxon>
    </lineage>
</organism>
<dbReference type="InterPro" id="IPR018086">
    <property type="entry name" value="NADH_UbQ_OxRdtase_su1_CS"/>
</dbReference>
<name>A0A7L7RYC5_9TREM</name>
<keyword evidence="8" id="KW-0830">Ubiquinone</keyword>
<comment type="subcellular location">
    <subcellularLocation>
        <location evidence="1">Membrane</location>
        <topology evidence="1">Multi-pass membrane protein</topology>
    </subcellularLocation>
    <subcellularLocation>
        <location evidence="7">Mitochondrion inner membrane</location>
        <topology evidence="7">Multi-pass membrane protein</topology>
    </subcellularLocation>
</comment>
<dbReference type="GO" id="GO:0008137">
    <property type="term" value="F:NADH dehydrogenase (ubiquinone) activity"/>
    <property type="evidence" value="ECO:0007669"/>
    <property type="project" value="UniProtKB-EC"/>
</dbReference>
<dbReference type="GO" id="GO:0005743">
    <property type="term" value="C:mitochondrial inner membrane"/>
    <property type="evidence" value="ECO:0007669"/>
    <property type="project" value="UniProtKB-SubCell"/>
</dbReference>
<keyword evidence="7" id="KW-0520">NAD</keyword>
<dbReference type="EC" id="7.1.1.2" evidence="8"/>
<dbReference type="Pfam" id="PF00146">
    <property type="entry name" value="NADHdh"/>
    <property type="match status" value="1"/>
</dbReference>
<dbReference type="GO" id="GO:0003954">
    <property type="term" value="F:NADH dehydrogenase activity"/>
    <property type="evidence" value="ECO:0007669"/>
    <property type="project" value="TreeGrafter"/>
</dbReference>
<proteinExistence type="inferred from homology"/>
<feature type="transmembrane region" description="Helical" evidence="9">
    <location>
        <begin position="220"/>
        <end position="239"/>
    </location>
</feature>
<evidence type="ECO:0000256" key="3">
    <source>
        <dbReference type="ARBA" id="ARBA00021009"/>
    </source>
</evidence>
<evidence type="ECO:0000256" key="7">
    <source>
        <dbReference type="RuleBase" id="RU000471"/>
    </source>
</evidence>
<protein>
    <recommendedName>
        <fullName evidence="3 8">NADH-ubiquinone oxidoreductase chain 1</fullName>
        <ecNumber evidence="8">7.1.1.2</ecNumber>
    </recommendedName>
</protein>
<keyword evidence="8 10" id="KW-0496">Mitochondrion</keyword>
<evidence type="ECO:0000313" key="10">
    <source>
        <dbReference type="EMBL" id="QNU39794.1"/>
    </source>
</evidence>
<dbReference type="PANTHER" id="PTHR11432:SF3">
    <property type="entry name" value="NADH-UBIQUINONE OXIDOREDUCTASE CHAIN 1"/>
    <property type="match status" value="1"/>
</dbReference>
<dbReference type="EMBL" id="MT586127">
    <property type="protein sequence ID" value="QNU39794.1"/>
    <property type="molecule type" value="Genomic_DNA"/>
</dbReference>
<evidence type="ECO:0000256" key="6">
    <source>
        <dbReference type="ARBA" id="ARBA00023136"/>
    </source>
</evidence>
<sequence>MFFSSVLYLFLSNFFCFVFVMVFVAMFILSERKILGYIQLRKGPNKVGLMGLFQSFADLLKLVLKFKVPFFQVRSYAAWFGVFLLVWVCCCYVCLLVFFHQSLGGDCFLLWFLVVGSFTGYSLLSVGWGCYNKYALLSCIRSSFGSITFEACGLCSVILLALVYGGFSSFGLYDHVWLSFLLLPVLYVFWLVAILCECNRTPFDYAEAESELVSGLNTEYGGVAFTCLFACEYLIIFVFSWVSSLLFFSGGLVLFFSGLHCLFFVWCRATLPRVRYDCFVDFMWESVLLVLVFYFFVVL</sequence>
<feature type="transmembrane region" description="Helical" evidence="9">
    <location>
        <begin position="76"/>
        <end position="98"/>
    </location>
</feature>
<keyword evidence="5 9" id="KW-1133">Transmembrane helix</keyword>
<keyword evidence="6 9" id="KW-0472">Membrane</keyword>
<feature type="transmembrane region" description="Helical" evidence="9">
    <location>
        <begin position="245"/>
        <end position="266"/>
    </location>
</feature>
<feature type="transmembrane region" description="Helical" evidence="9">
    <location>
        <begin position="278"/>
        <end position="297"/>
    </location>
</feature>
<dbReference type="InterPro" id="IPR001694">
    <property type="entry name" value="NADH_UbQ_OxRdtase_su1/FPO"/>
</dbReference>
<evidence type="ECO:0000256" key="8">
    <source>
        <dbReference type="RuleBase" id="RU000473"/>
    </source>
</evidence>
<evidence type="ECO:0000256" key="2">
    <source>
        <dbReference type="ARBA" id="ARBA00010535"/>
    </source>
</evidence>
<accession>A0A7L7RYC5</accession>
<comment type="similarity">
    <text evidence="2 7">Belongs to the complex I subunit 1 family.</text>
</comment>
<geneLocation type="mitochondrion" evidence="10"/>
<evidence type="ECO:0000256" key="4">
    <source>
        <dbReference type="ARBA" id="ARBA00022692"/>
    </source>
</evidence>
<reference evidence="10" key="1">
    <citation type="submission" date="2020-06" db="EMBL/GenBank/DDBJ databases">
        <title>Complete mitochondrial genome of Prosthogonimus cuneatus (Trematoda: Prosthogonimidae), as the First Representative from the Superfamily Microphalloidea.</title>
        <authorList>
            <person name="Guo X.R."/>
            <person name="Li Y."/>
            <person name="Gao J.F."/>
            <person name="Chang Q.C."/>
            <person name="Wang C.R."/>
        </authorList>
    </citation>
    <scope>NUCLEOTIDE SEQUENCE</scope>
</reference>
<evidence type="ECO:0000256" key="1">
    <source>
        <dbReference type="ARBA" id="ARBA00004141"/>
    </source>
</evidence>
<feature type="transmembrane region" description="Helical" evidence="9">
    <location>
        <begin position="176"/>
        <end position="199"/>
    </location>
</feature>
<dbReference type="PANTHER" id="PTHR11432">
    <property type="entry name" value="NADH DEHYDROGENASE SUBUNIT 1"/>
    <property type="match status" value="1"/>
</dbReference>
<evidence type="ECO:0000256" key="9">
    <source>
        <dbReference type="SAM" id="Phobius"/>
    </source>
</evidence>